<dbReference type="PANTHER" id="PTHR11926:SF1560">
    <property type="entry name" value="UDP-GLYCOSYLTRANSFERASE 74E1-RELATED"/>
    <property type="match status" value="1"/>
</dbReference>
<dbReference type="Pfam" id="PF00201">
    <property type="entry name" value="UDPGT"/>
    <property type="match status" value="1"/>
</dbReference>
<dbReference type="UniPathway" id="UPA00009"/>
<dbReference type="InterPro" id="IPR035595">
    <property type="entry name" value="UDP_glycos_trans_CS"/>
</dbReference>
<dbReference type="EC" id="2.4.1.-" evidence="6"/>
<evidence type="ECO:0000256" key="4">
    <source>
        <dbReference type="ARBA" id="ARBA00047606"/>
    </source>
</evidence>
<comment type="similarity">
    <text evidence="2 5">Belongs to the UDP-glycosyltransferase family.</text>
</comment>
<dbReference type="AlphaFoldDB" id="A0A2P2JGV1"/>
<keyword evidence="5" id="KW-0328">Glycosyltransferase</keyword>
<dbReference type="GO" id="GO:0080043">
    <property type="term" value="F:quercetin 3-O-glucosyltransferase activity"/>
    <property type="evidence" value="ECO:0007669"/>
    <property type="project" value="TreeGrafter"/>
</dbReference>
<protein>
    <recommendedName>
        <fullName evidence="6">Glycosyltransferase</fullName>
        <ecNumber evidence="6">2.4.1.-</ecNumber>
    </recommendedName>
</protein>
<evidence type="ECO:0000256" key="3">
    <source>
        <dbReference type="ARBA" id="ARBA00022679"/>
    </source>
</evidence>
<accession>A0A2P2JGV1</accession>
<sequence length="480" mass="53977">MLCLRVRNANTFRKLWRKMGGRASRKEIHVLVVPFHVQGHINPMLQFAKRLSSKGLRLTLVIPKSIGNSIQSHGNSINVEFIFDGVKEGQSTPAIEEYLKIYKAAATQSIAELLEKHSSTPHPIKYIIYDSIVPWLLDVARSSGIDGCPFFTQSCAVGAVYYHAFQGTLNFPFEEPVVSLPSIPPLEFNDLPSFVRDSGSYPGIYDMVFSQFSNVNEPGVLLWNTFTELEDKQLKWMATKWPIMPIGPTIPSMFLDGRLEDDKNYGLSLFKPNSDTCMDWLASKEPKSVVYVSFGSLAALEEAQMAELAWGLKRSGCYFLWVVRESELNKLPWLVDFVHQTSDKGLLVTWSCQLEILAHESVGCFVTHCGWNSILEALSLGVPMIAMPQWTDQPTNAKFVSDVWQVGMRAKVDEKGLVSREETERCIREIMEAEGGNEMRRNSEKWKEMAKKAADEGGSAAKNIEKFVTKLVQICSSNSK</sequence>
<dbReference type="PANTHER" id="PTHR11926">
    <property type="entry name" value="GLUCOSYL/GLUCURONOSYL TRANSFERASES"/>
    <property type="match status" value="1"/>
</dbReference>
<organism evidence="7">
    <name type="scientific">Rhizophora mucronata</name>
    <name type="common">Asiatic mangrove</name>
    <dbReference type="NCBI Taxonomy" id="61149"/>
    <lineage>
        <taxon>Eukaryota</taxon>
        <taxon>Viridiplantae</taxon>
        <taxon>Streptophyta</taxon>
        <taxon>Embryophyta</taxon>
        <taxon>Tracheophyta</taxon>
        <taxon>Spermatophyta</taxon>
        <taxon>Magnoliopsida</taxon>
        <taxon>eudicotyledons</taxon>
        <taxon>Gunneridae</taxon>
        <taxon>Pentapetalae</taxon>
        <taxon>rosids</taxon>
        <taxon>fabids</taxon>
        <taxon>Malpighiales</taxon>
        <taxon>Rhizophoraceae</taxon>
        <taxon>Rhizophora</taxon>
    </lineage>
</organism>
<dbReference type="FunFam" id="3.40.50.2000:FF:000019">
    <property type="entry name" value="Glycosyltransferase"/>
    <property type="match status" value="1"/>
</dbReference>
<keyword evidence="3 5" id="KW-0808">Transferase</keyword>
<dbReference type="SUPFAM" id="SSF53756">
    <property type="entry name" value="UDP-Glycosyltransferase/glycogen phosphorylase"/>
    <property type="match status" value="1"/>
</dbReference>
<dbReference type="Gene3D" id="3.40.50.2000">
    <property type="entry name" value="Glycogen Phosphorylase B"/>
    <property type="match status" value="2"/>
</dbReference>
<evidence type="ECO:0000256" key="2">
    <source>
        <dbReference type="ARBA" id="ARBA00009995"/>
    </source>
</evidence>
<evidence type="ECO:0000313" key="7">
    <source>
        <dbReference type="EMBL" id="MBW92691.1"/>
    </source>
</evidence>
<reference evidence="7" key="1">
    <citation type="submission" date="2018-02" db="EMBL/GenBank/DDBJ databases">
        <title>Rhizophora mucronata_Transcriptome.</title>
        <authorList>
            <person name="Meera S.P."/>
            <person name="Sreeshan A."/>
            <person name="Augustine A."/>
        </authorList>
    </citation>
    <scope>NUCLEOTIDE SEQUENCE</scope>
    <source>
        <tissue evidence="7">Leaf</tissue>
    </source>
</reference>
<evidence type="ECO:0000256" key="5">
    <source>
        <dbReference type="RuleBase" id="RU003718"/>
    </source>
</evidence>
<dbReference type="EMBL" id="GGEC01012208">
    <property type="protein sequence ID" value="MBW92691.1"/>
    <property type="molecule type" value="Transcribed_RNA"/>
</dbReference>
<evidence type="ECO:0000256" key="6">
    <source>
        <dbReference type="RuleBase" id="RU362057"/>
    </source>
</evidence>
<comment type="catalytic activity">
    <reaction evidence="4">
        <text>an anthocyanidin + UDP-alpha-D-glucose + H(+) = an anthocyanidin 3-O-beta-D-glucoside + UDP</text>
        <dbReference type="Rhea" id="RHEA:20093"/>
        <dbReference type="ChEBI" id="CHEBI:15378"/>
        <dbReference type="ChEBI" id="CHEBI:16307"/>
        <dbReference type="ChEBI" id="CHEBI:58223"/>
        <dbReference type="ChEBI" id="CHEBI:58885"/>
        <dbReference type="ChEBI" id="CHEBI:143576"/>
        <dbReference type="EC" id="2.4.1.115"/>
    </reaction>
</comment>
<dbReference type="CDD" id="cd03784">
    <property type="entry name" value="GT1_Gtf-like"/>
    <property type="match status" value="1"/>
</dbReference>
<proteinExistence type="inferred from homology"/>
<dbReference type="PROSITE" id="PS00375">
    <property type="entry name" value="UDPGT"/>
    <property type="match status" value="1"/>
</dbReference>
<dbReference type="GO" id="GO:0080044">
    <property type="term" value="F:quercetin 7-O-glucosyltransferase activity"/>
    <property type="evidence" value="ECO:0007669"/>
    <property type="project" value="TreeGrafter"/>
</dbReference>
<name>A0A2P2JGV1_RHIMU</name>
<dbReference type="InterPro" id="IPR002213">
    <property type="entry name" value="UDP_glucos_trans"/>
</dbReference>
<dbReference type="GO" id="GO:0047213">
    <property type="term" value="F:anthocyanidin 3-O-glucosyltransferase activity"/>
    <property type="evidence" value="ECO:0007669"/>
    <property type="project" value="UniProtKB-EC"/>
</dbReference>
<evidence type="ECO:0000256" key="1">
    <source>
        <dbReference type="ARBA" id="ARBA00004935"/>
    </source>
</evidence>
<comment type="pathway">
    <text evidence="1">Pigment biosynthesis; anthocyanin biosynthesis.</text>
</comment>
<dbReference type="GO" id="GO:0009718">
    <property type="term" value="P:anthocyanin-containing compound biosynthetic process"/>
    <property type="evidence" value="ECO:0007669"/>
    <property type="project" value="UniProtKB-UniPathway"/>
</dbReference>